<sequence>MEAENEEGCTGSFQIWCGSHRGSCRTRGVMLGQRFVGVVDDVSRRHRGVVAVVRFPEGTASFEATNRINGG</sequence>
<name>A0A2P5BH22_TREOI</name>
<proteinExistence type="predicted"/>
<gene>
    <name evidence="1" type="ORF">TorRG33x02_321480</name>
</gene>
<evidence type="ECO:0000313" key="2">
    <source>
        <dbReference type="Proteomes" id="UP000237000"/>
    </source>
</evidence>
<dbReference type="EMBL" id="JXTC01000523">
    <property type="protein sequence ID" value="PON48063.1"/>
    <property type="molecule type" value="Genomic_DNA"/>
</dbReference>
<dbReference type="InParanoid" id="A0A2P5BH22"/>
<evidence type="ECO:0000313" key="1">
    <source>
        <dbReference type="EMBL" id="PON48063.1"/>
    </source>
</evidence>
<reference evidence="2" key="1">
    <citation type="submission" date="2016-06" db="EMBL/GenBank/DDBJ databases">
        <title>Parallel loss of symbiosis genes in relatives of nitrogen-fixing non-legume Parasponia.</title>
        <authorList>
            <person name="Van Velzen R."/>
            <person name="Holmer R."/>
            <person name="Bu F."/>
            <person name="Rutten L."/>
            <person name="Van Zeijl A."/>
            <person name="Liu W."/>
            <person name="Santuari L."/>
            <person name="Cao Q."/>
            <person name="Sharma T."/>
            <person name="Shen D."/>
            <person name="Roswanjaya Y."/>
            <person name="Wardhani T."/>
            <person name="Kalhor M.S."/>
            <person name="Jansen J."/>
            <person name="Van den Hoogen J."/>
            <person name="Gungor B."/>
            <person name="Hartog M."/>
            <person name="Hontelez J."/>
            <person name="Verver J."/>
            <person name="Yang W.-C."/>
            <person name="Schijlen E."/>
            <person name="Repin R."/>
            <person name="Schilthuizen M."/>
            <person name="Schranz E."/>
            <person name="Heidstra R."/>
            <person name="Miyata K."/>
            <person name="Fedorova E."/>
            <person name="Kohlen W."/>
            <person name="Bisseling T."/>
            <person name="Smit S."/>
            <person name="Geurts R."/>
        </authorList>
    </citation>
    <scope>NUCLEOTIDE SEQUENCE [LARGE SCALE GENOMIC DNA]</scope>
    <source>
        <strain evidence="2">cv. RG33-2</strain>
    </source>
</reference>
<keyword evidence="2" id="KW-1185">Reference proteome</keyword>
<dbReference type="AlphaFoldDB" id="A0A2P5BH22"/>
<comment type="caution">
    <text evidence="1">The sequence shown here is derived from an EMBL/GenBank/DDBJ whole genome shotgun (WGS) entry which is preliminary data.</text>
</comment>
<accession>A0A2P5BH22</accession>
<organism evidence="1 2">
    <name type="scientific">Trema orientale</name>
    <name type="common">Charcoal tree</name>
    <name type="synonym">Celtis orientalis</name>
    <dbReference type="NCBI Taxonomy" id="63057"/>
    <lineage>
        <taxon>Eukaryota</taxon>
        <taxon>Viridiplantae</taxon>
        <taxon>Streptophyta</taxon>
        <taxon>Embryophyta</taxon>
        <taxon>Tracheophyta</taxon>
        <taxon>Spermatophyta</taxon>
        <taxon>Magnoliopsida</taxon>
        <taxon>eudicotyledons</taxon>
        <taxon>Gunneridae</taxon>
        <taxon>Pentapetalae</taxon>
        <taxon>rosids</taxon>
        <taxon>fabids</taxon>
        <taxon>Rosales</taxon>
        <taxon>Cannabaceae</taxon>
        <taxon>Trema</taxon>
    </lineage>
</organism>
<protein>
    <submittedName>
        <fullName evidence="1">Uncharacterized protein</fullName>
    </submittedName>
</protein>
<dbReference type="Proteomes" id="UP000237000">
    <property type="component" value="Unassembled WGS sequence"/>
</dbReference>